<feature type="compositionally biased region" description="Basic and acidic residues" evidence="1">
    <location>
        <begin position="20"/>
        <end position="31"/>
    </location>
</feature>
<sequence>MGGTLDPRARAPDQGTREPGTQEHSLRDQRPGTRAPDQGTQEPVAQEPWTKEPGTKEPGTWAPDQGTRVPVAQEPGTKGLDMGAQAPMAQGTQALDINIDLEPGEISPRPFYEMEIFTANMAMVLIAASNRERSDTDEHLPLSIGNSFEPLCQEQDHVNLPPKVPAKQTNEDGFTPVGRKKSLSQWRTGALDSGYAGV</sequence>
<reference evidence="2" key="1">
    <citation type="submission" date="2023-02" db="EMBL/GenBank/DDBJ databases">
        <title>Genome of toxic invasive species Heracleum sosnowskyi carries increased number of genes despite the absence of recent whole-genome duplications.</title>
        <authorList>
            <person name="Schelkunov M."/>
            <person name="Shtratnikova V."/>
            <person name="Makarenko M."/>
            <person name="Klepikova A."/>
            <person name="Omelchenko D."/>
            <person name="Novikova G."/>
            <person name="Obukhova E."/>
            <person name="Bogdanov V."/>
            <person name="Penin A."/>
            <person name="Logacheva M."/>
        </authorList>
    </citation>
    <scope>NUCLEOTIDE SEQUENCE</scope>
    <source>
        <strain evidence="2">Hsosn_3</strain>
        <tissue evidence="2">Leaf</tissue>
    </source>
</reference>
<dbReference type="AlphaFoldDB" id="A0AAD8JAY4"/>
<evidence type="ECO:0000313" key="3">
    <source>
        <dbReference type="Proteomes" id="UP001237642"/>
    </source>
</evidence>
<keyword evidence="3" id="KW-1185">Reference proteome</keyword>
<reference evidence="2" key="2">
    <citation type="submission" date="2023-05" db="EMBL/GenBank/DDBJ databases">
        <authorList>
            <person name="Schelkunov M.I."/>
        </authorList>
    </citation>
    <scope>NUCLEOTIDE SEQUENCE</scope>
    <source>
        <strain evidence="2">Hsosn_3</strain>
        <tissue evidence="2">Leaf</tissue>
    </source>
</reference>
<evidence type="ECO:0000313" key="2">
    <source>
        <dbReference type="EMBL" id="KAK1399175.1"/>
    </source>
</evidence>
<accession>A0AAD8JAY4</accession>
<gene>
    <name evidence="2" type="ORF">POM88_009038</name>
</gene>
<organism evidence="2 3">
    <name type="scientific">Heracleum sosnowskyi</name>
    <dbReference type="NCBI Taxonomy" id="360622"/>
    <lineage>
        <taxon>Eukaryota</taxon>
        <taxon>Viridiplantae</taxon>
        <taxon>Streptophyta</taxon>
        <taxon>Embryophyta</taxon>
        <taxon>Tracheophyta</taxon>
        <taxon>Spermatophyta</taxon>
        <taxon>Magnoliopsida</taxon>
        <taxon>eudicotyledons</taxon>
        <taxon>Gunneridae</taxon>
        <taxon>Pentapetalae</taxon>
        <taxon>asterids</taxon>
        <taxon>campanulids</taxon>
        <taxon>Apiales</taxon>
        <taxon>Apiaceae</taxon>
        <taxon>Apioideae</taxon>
        <taxon>apioid superclade</taxon>
        <taxon>Tordylieae</taxon>
        <taxon>Tordyliinae</taxon>
        <taxon>Heracleum</taxon>
    </lineage>
</organism>
<dbReference type="EMBL" id="JAUIZM010000002">
    <property type="protein sequence ID" value="KAK1399175.1"/>
    <property type="molecule type" value="Genomic_DNA"/>
</dbReference>
<dbReference type="Proteomes" id="UP001237642">
    <property type="component" value="Unassembled WGS sequence"/>
</dbReference>
<proteinExistence type="predicted"/>
<protein>
    <submittedName>
        <fullName evidence="2">Uncharacterized protein</fullName>
    </submittedName>
</protein>
<name>A0AAD8JAY4_9APIA</name>
<comment type="caution">
    <text evidence="2">The sequence shown here is derived from an EMBL/GenBank/DDBJ whole genome shotgun (WGS) entry which is preliminary data.</text>
</comment>
<feature type="region of interest" description="Disordered" evidence="1">
    <location>
        <begin position="1"/>
        <end position="84"/>
    </location>
</feature>
<evidence type="ECO:0000256" key="1">
    <source>
        <dbReference type="SAM" id="MobiDB-lite"/>
    </source>
</evidence>